<dbReference type="PANTHER" id="PTHR33336:SF15">
    <property type="entry name" value="ABM DOMAIN-CONTAINING PROTEIN"/>
    <property type="match status" value="1"/>
</dbReference>
<name>A0A1G4V9F5_9FLAO</name>
<proteinExistence type="predicted"/>
<gene>
    <name evidence="3" type="ORF">SAMN02927925_00506</name>
</gene>
<dbReference type="InterPro" id="IPR007138">
    <property type="entry name" value="ABM_dom"/>
</dbReference>
<dbReference type="STRING" id="329186.SAMN02927925_00506"/>
<protein>
    <submittedName>
        <fullName evidence="3">Quinol monooxygenase YgiN</fullName>
    </submittedName>
</protein>
<dbReference type="SUPFAM" id="SSF54909">
    <property type="entry name" value="Dimeric alpha+beta barrel"/>
    <property type="match status" value="1"/>
</dbReference>
<dbReference type="AlphaFoldDB" id="A0A1G4V9F5"/>
<feature type="transmembrane region" description="Helical" evidence="1">
    <location>
        <begin position="7"/>
        <end position="25"/>
    </location>
</feature>
<dbReference type="PANTHER" id="PTHR33336">
    <property type="entry name" value="QUINOL MONOOXYGENASE YGIN-RELATED"/>
    <property type="match status" value="1"/>
</dbReference>
<feature type="domain" description="ABM" evidence="2">
    <location>
        <begin position="37"/>
        <end position="126"/>
    </location>
</feature>
<evidence type="ECO:0000259" key="2">
    <source>
        <dbReference type="PROSITE" id="PS51725"/>
    </source>
</evidence>
<dbReference type="eggNOG" id="ENOG50342IS">
    <property type="taxonomic scope" value="Bacteria"/>
</dbReference>
<organism evidence="3 4">
    <name type="scientific">Flavobacterium saliperosum</name>
    <dbReference type="NCBI Taxonomy" id="329186"/>
    <lineage>
        <taxon>Bacteria</taxon>
        <taxon>Pseudomonadati</taxon>
        <taxon>Bacteroidota</taxon>
        <taxon>Flavobacteriia</taxon>
        <taxon>Flavobacteriales</taxon>
        <taxon>Flavobacteriaceae</taxon>
        <taxon>Flavobacterium</taxon>
    </lineage>
</organism>
<keyword evidence="1" id="KW-0812">Transmembrane</keyword>
<keyword evidence="1" id="KW-1133">Transmembrane helix</keyword>
<keyword evidence="3" id="KW-0503">Monooxygenase</keyword>
<dbReference type="RefSeq" id="WP_023575549.1">
    <property type="nucleotide sequence ID" value="NZ_CBCSBQ010000003.1"/>
</dbReference>
<keyword evidence="3" id="KW-0560">Oxidoreductase</keyword>
<sequence length="134" mass="15804">MKTENRLFLKSILILTTLLFVGWGLKNKTEIDNTKSIVVLVKYKTQPSKENETILALISLIENVKKEPHFVNIKLHIDPKDRTNILLYEQWNDELYYNSKHMQTNHLQKFIGDSKNFLAGPPEISFWKVEKEFK</sequence>
<dbReference type="Pfam" id="PF03992">
    <property type="entry name" value="ABM"/>
    <property type="match status" value="1"/>
</dbReference>
<reference evidence="3 4" key="1">
    <citation type="submission" date="2016-10" db="EMBL/GenBank/DDBJ databases">
        <authorList>
            <person name="de Groot N.N."/>
        </authorList>
    </citation>
    <scope>NUCLEOTIDE SEQUENCE [LARGE SCALE GENOMIC DNA]</scope>
    <source>
        <strain evidence="3 4">CGMCC 1.3801</strain>
    </source>
</reference>
<evidence type="ECO:0000313" key="4">
    <source>
        <dbReference type="Proteomes" id="UP000182124"/>
    </source>
</evidence>
<evidence type="ECO:0000256" key="1">
    <source>
        <dbReference type="SAM" id="Phobius"/>
    </source>
</evidence>
<accession>A0A1G4V9F5</accession>
<dbReference type="PROSITE" id="PS51725">
    <property type="entry name" value="ABM"/>
    <property type="match status" value="1"/>
</dbReference>
<dbReference type="Proteomes" id="UP000182124">
    <property type="component" value="Unassembled WGS sequence"/>
</dbReference>
<dbReference type="GO" id="GO:0004497">
    <property type="term" value="F:monooxygenase activity"/>
    <property type="evidence" value="ECO:0007669"/>
    <property type="project" value="UniProtKB-KW"/>
</dbReference>
<dbReference type="InterPro" id="IPR050744">
    <property type="entry name" value="AI-2_Isomerase_LsrG"/>
</dbReference>
<dbReference type="EMBL" id="FMTY01000001">
    <property type="protein sequence ID" value="SCX02427.1"/>
    <property type="molecule type" value="Genomic_DNA"/>
</dbReference>
<dbReference type="InterPro" id="IPR011008">
    <property type="entry name" value="Dimeric_a/b-barrel"/>
</dbReference>
<keyword evidence="1" id="KW-0472">Membrane</keyword>
<dbReference type="Gene3D" id="3.30.70.100">
    <property type="match status" value="1"/>
</dbReference>
<evidence type="ECO:0000313" key="3">
    <source>
        <dbReference type="EMBL" id="SCX02427.1"/>
    </source>
</evidence>